<dbReference type="AlphaFoldDB" id="A0AAW2M3P3"/>
<reference evidence="1" key="1">
    <citation type="submission" date="2020-06" db="EMBL/GenBank/DDBJ databases">
        <authorList>
            <person name="Li T."/>
            <person name="Hu X."/>
            <person name="Zhang T."/>
            <person name="Song X."/>
            <person name="Zhang H."/>
            <person name="Dai N."/>
            <person name="Sheng W."/>
            <person name="Hou X."/>
            <person name="Wei L."/>
        </authorList>
    </citation>
    <scope>NUCLEOTIDE SEQUENCE</scope>
    <source>
        <strain evidence="1">G02</strain>
        <tissue evidence="1">Leaf</tissue>
    </source>
</reference>
<accession>A0AAW2M3P3</accession>
<organism evidence="1">
    <name type="scientific">Sesamum radiatum</name>
    <name type="common">Black benniseed</name>
    <dbReference type="NCBI Taxonomy" id="300843"/>
    <lineage>
        <taxon>Eukaryota</taxon>
        <taxon>Viridiplantae</taxon>
        <taxon>Streptophyta</taxon>
        <taxon>Embryophyta</taxon>
        <taxon>Tracheophyta</taxon>
        <taxon>Spermatophyta</taxon>
        <taxon>Magnoliopsida</taxon>
        <taxon>eudicotyledons</taxon>
        <taxon>Gunneridae</taxon>
        <taxon>Pentapetalae</taxon>
        <taxon>asterids</taxon>
        <taxon>lamiids</taxon>
        <taxon>Lamiales</taxon>
        <taxon>Pedaliaceae</taxon>
        <taxon>Sesamum</taxon>
    </lineage>
</organism>
<evidence type="ECO:0000313" key="1">
    <source>
        <dbReference type="EMBL" id="KAL0325449.1"/>
    </source>
</evidence>
<name>A0AAW2M3P3_SESRA</name>
<dbReference type="EMBL" id="JACGWJ010000023">
    <property type="protein sequence ID" value="KAL0325449.1"/>
    <property type="molecule type" value="Genomic_DNA"/>
</dbReference>
<reference evidence="1" key="2">
    <citation type="journal article" date="2024" name="Plant">
        <title>Genomic evolution and insights into agronomic trait innovations of Sesamum species.</title>
        <authorList>
            <person name="Miao H."/>
            <person name="Wang L."/>
            <person name="Qu L."/>
            <person name="Liu H."/>
            <person name="Sun Y."/>
            <person name="Le M."/>
            <person name="Wang Q."/>
            <person name="Wei S."/>
            <person name="Zheng Y."/>
            <person name="Lin W."/>
            <person name="Duan Y."/>
            <person name="Cao H."/>
            <person name="Xiong S."/>
            <person name="Wang X."/>
            <person name="Wei L."/>
            <person name="Li C."/>
            <person name="Ma Q."/>
            <person name="Ju M."/>
            <person name="Zhao R."/>
            <person name="Li G."/>
            <person name="Mu C."/>
            <person name="Tian Q."/>
            <person name="Mei H."/>
            <person name="Zhang T."/>
            <person name="Gao T."/>
            <person name="Zhang H."/>
        </authorList>
    </citation>
    <scope>NUCLEOTIDE SEQUENCE</scope>
    <source>
        <strain evidence="1">G02</strain>
    </source>
</reference>
<proteinExistence type="predicted"/>
<comment type="caution">
    <text evidence="1">The sequence shown here is derived from an EMBL/GenBank/DDBJ whole genome shotgun (WGS) entry which is preliminary data.</text>
</comment>
<gene>
    <name evidence="1" type="ORF">Sradi_5114200</name>
</gene>
<protein>
    <submittedName>
        <fullName evidence="1">Uncharacterized protein</fullName>
    </submittedName>
</protein>
<sequence>MHRVKQDVQSPAECGQCRTECTKGRIGDAIGDRLIELLRRNRLHDVDSTLHAKDFDSRRRPA</sequence>